<sequence>MWFPYGAGRWSWMHGERADLPGEAAPRRPHTGGDGAASPVGPGDGATDETPVSAWEALSIVLGLAVLSGAVAAVVVTAFVAVLGWLVVMAADEAARQRPPDTPPRRW</sequence>
<dbReference type="Proteomes" id="UP000515728">
    <property type="component" value="Chromosome"/>
</dbReference>
<organism evidence="3 4">
    <name type="scientific">Pseudonocardia petroleophila</name>
    <dbReference type="NCBI Taxonomy" id="37331"/>
    <lineage>
        <taxon>Bacteria</taxon>
        <taxon>Bacillati</taxon>
        <taxon>Actinomycetota</taxon>
        <taxon>Actinomycetes</taxon>
        <taxon>Pseudonocardiales</taxon>
        <taxon>Pseudonocardiaceae</taxon>
        <taxon>Pseudonocardia</taxon>
    </lineage>
</organism>
<gene>
    <name evidence="3" type="ORF">H6H00_26480</name>
</gene>
<feature type="region of interest" description="Disordered" evidence="1">
    <location>
        <begin position="19"/>
        <end position="50"/>
    </location>
</feature>
<keyword evidence="2" id="KW-0472">Membrane</keyword>
<accession>A0A7G7MFQ4</accession>
<dbReference type="EMBL" id="CP060131">
    <property type="protein sequence ID" value="QNG51615.1"/>
    <property type="molecule type" value="Genomic_DNA"/>
</dbReference>
<dbReference type="RefSeq" id="WP_185718369.1">
    <property type="nucleotide sequence ID" value="NZ_BAAAWI010000001.1"/>
</dbReference>
<name>A0A7G7MFQ4_9PSEU</name>
<dbReference type="KEGG" id="ppel:H6H00_26480"/>
<dbReference type="AlphaFoldDB" id="A0A7G7MFQ4"/>
<keyword evidence="2" id="KW-0812">Transmembrane</keyword>
<evidence type="ECO:0000313" key="3">
    <source>
        <dbReference type="EMBL" id="QNG51615.1"/>
    </source>
</evidence>
<evidence type="ECO:0000256" key="2">
    <source>
        <dbReference type="SAM" id="Phobius"/>
    </source>
</evidence>
<proteinExistence type="predicted"/>
<evidence type="ECO:0000256" key="1">
    <source>
        <dbReference type="SAM" id="MobiDB-lite"/>
    </source>
</evidence>
<protein>
    <submittedName>
        <fullName evidence="3">Uncharacterized protein</fullName>
    </submittedName>
</protein>
<keyword evidence="2" id="KW-1133">Transmembrane helix</keyword>
<reference evidence="3 4" key="1">
    <citation type="submission" date="2020-08" db="EMBL/GenBank/DDBJ databases">
        <authorList>
            <person name="Mo P."/>
        </authorList>
    </citation>
    <scope>NUCLEOTIDE SEQUENCE [LARGE SCALE GENOMIC DNA]</scope>
    <source>
        <strain evidence="3 4">CGMCC 4.1532</strain>
    </source>
</reference>
<evidence type="ECO:0000313" key="4">
    <source>
        <dbReference type="Proteomes" id="UP000515728"/>
    </source>
</evidence>
<feature type="transmembrane region" description="Helical" evidence="2">
    <location>
        <begin position="60"/>
        <end position="88"/>
    </location>
</feature>
<keyword evidence="4" id="KW-1185">Reference proteome</keyword>